<dbReference type="InterPro" id="IPR023582">
    <property type="entry name" value="Impact"/>
</dbReference>
<comment type="similarity">
    <text evidence="1">Belongs to the IMPACT family.</text>
</comment>
<protein>
    <submittedName>
        <fullName evidence="3">Putative YigZ family protein</fullName>
    </submittedName>
</protein>
<dbReference type="Proteomes" id="UP000267246">
    <property type="component" value="Unassembled WGS sequence"/>
</dbReference>
<dbReference type="PANTHER" id="PTHR16301:SF20">
    <property type="entry name" value="IMPACT FAMILY MEMBER YIGZ"/>
    <property type="match status" value="1"/>
</dbReference>
<dbReference type="AlphaFoldDB" id="A0A3L9ZZ72"/>
<dbReference type="InterPro" id="IPR001498">
    <property type="entry name" value="Impact_N"/>
</dbReference>
<dbReference type="PANTHER" id="PTHR16301">
    <property type="entry name" value="IMPACT-RELATED"/>
    <property type="match status" value="1"/>
</dbReference>
<name>A0A3L9ZZ72_9BACT</name>
<evidence type="ECO:0000256" key="1">
    <source>
        <dbReference type="ARBA" id="ARBA00007665"/>
    </source>
</evidence>
<dbReference type="Gene3D" id="3.30.230.30">
    <property type="entry name" value="Impact, N-terminal domain"/>
    <property type="match status" value="1"/>
</dbReference>
<dbReference type="EMBL" id="REFI01000011">
    <property type="protein sequence ID" value="RMA77434.1"/>
    <property type="molecule type" value="Genomic_DNA"/>
</dbReference>
<feature type="domain" description="Impact N-terminal" evidence="2">
    <location>
        <begin position="7"/>
        <end position="111"/>
    </location>
</feature>
<comment type="caution">
    <text evidence="3">The sequence shown here is derived from an EMBL/GenBank/DDBJ whole genome shotgun (WGS) entry which is preliminary data.</text>
</comment>
<evidence type="ECO:0000313" key="3">
    <source>
        <dbReference type="EMBL" id="RMA77434.1"/>
    </source>
</evidence>
<dbReference type="GO" id="GO:0005737">
    <property type="term" value="C:cytoplasm"/>
    <property type="evidence" value="ECO:0007669"/>
    <property type="project" value="TreeGrafter"/>
</dbReference>
<dbReference type="GO" id="GO:0006446">
    <property type="term" value="P:regulation of translational initiation"/>
    <property type="evidence" value="ECO:0007669"/>
    <property type="project" value="TreeGrafter"/>
</dbReference>
<proteinExistence type="inferred from homology"/>
<reference evidence="3 4" key="1">
    <citation type="submission" date="2018-10" db="EMBL/GenBank/DDBJ databases">
        <title>Genomic Encyclopedia of Archaeal and Bacterial Type Strains, Phase II (KMG-II): from individual species to whole genera.</title>
        <authorList>
            <person name="Goeker M."/>
        </authorList>
    </citation>
    <scope>NUCLEOTIDE SEQUENCE [LARGE SCALE GENOMIC DNA]</scope>
    <source>
        <strain evidence="3 4">ATCC 29870</strain>
    </source>
</reference>
<accession>A0A3L9ZZ72</accession>
<sequence length="118" mass="13631">MKIYEIKKSKFISYLLDINNKEEAKNILDSLWAEHKKARHIVYAYICQDNDGNKINGFSDDREPKGVAGLPIYLYLEKKNLINKGIFIVRYFGGIKLGKSGLLRAYLNSAKLLFDEKK</sequence>
<dbReference type="OrthoDB" id="9813771at2"/>
<organism evidence="3 4">
    <name type="scientific">Metamycoplasma subdolum</name>
    <dbReference type="NCBI Taxonomy" id="92407"/>
    <lineage>
        <taxon>Bacteria</taxon>
        <taxon>Bacillati</taxon>
        <taxon>Mycoplasmatota</taxon>
        <taxon>Mycoplasmoidales</taxon>
        <taxon>Metamycoplasmataceae</taxon>
        <taxon>Metamycoplasma</taxon>
    </lineage>
</organism>
<dbReference type="RefSeq" id="WP_121940984.1">
    <property type="nucleotide sequence ID" value="NZ_CP137846.1"/>
</dbReference>
<dbReference type="SUPFAM" id="SSF54211">
    <property type="entry name" value="Ribosomal protein S5 domain 2-like"/>
    <property type="match status" value="1"/>
</dbReference>
<dbReference type="Pfam" id="PF01205">
    <property type="entry name" value="Impact_N"/>
    <property type="match status" value="1"/>
</dbReference>
<dbReference type="InterPro" id="IPR020568">
    <property type="entry name" value="Ribosomal_Su5_D2-typ_SF"/>
</dbReference>
<evidence type="ECO:0000313" key="4">
    <source>
        <dbReference type="Proteomes" id="UP000267246"/>
    </source>
</evidence>
<dbReference type="InterPro" id="IPR036956">
    <property type="entry name" value="Impact_N_sf"/>
</dbReference>
<keyword evidence="4" id="KW-1185">Reference proteome</keyword>
<evidence type="ECO:0000259" key="2">
    <source>
        <dbReference type="Pfam" id="PF01205"/>
    </source>
</evidence>
<gene>
    <name evidence="3" type="ORF">JN00_0544</name>
</gene>